<organism evidence="2 3">
    <name type="scientific">Skermanella aerolata</name>
    <dbReference type="NCBI Taxonomy" id="393310"/>
    <lineage>
        <taxon>Bacteria</taxon>
        <taxon>Pseudomonadati</taxon>
        <taxon>Pseudomonadota</taxon>
        <taxon>Alphaproteobacteria</taxon>
        <taxon>Rhodospirillales</taxon>
        <taxon>Azospirillaceae</taxon>
        <taxon>Skermanella</taxon>
    </lineage>
</organism>
<comment type="caution">
    <text evidence="2">The sequence shown here is derived from an EMBL/GenBank/DDBJ whole genome shotgun (WGS) entry which is preliminary data.</text>
</comment>
<dbReference type="AlphaFoldDB" id="A0A512DQ18"/>
<evidence type="ECO:0008006" key="4">
    <source>
        <dbReference type="Google" id="ProtNLM"/>
    </source>
</evidence>
<dbReference type="InterPro" id="IPR014998">
    <property type="entry name" value="DUF1848"/>
</dbReference>
<evidence type="ECO:0000313" key="2">
    <source>
        <dbReference type="EMBL" id="GEO38240.1"/>
    </source>
</evidence>
<evidence type="ECO:0000256" key="1">
    <source>
        <dbReference type="SAM" id="MobiDB-lite"/>
    </source>
</evidence>
<feature type="region of interest" description="Disordered" evidence="1">
    <location>
        <begin position="284"/>
        <end position="304"/>
    </location>
</feature>
<gene>
    <name evidence="2" type="ORF">SAE02_23880</name>
</gene>
<dbReference type="RefSeq" id="WP_044428267.1">
    <property type="nucleotide sequence ID" value="NZ_BJYZ01000009.1"/>
</dbReference>
<protein>
    <recommendedName>
        <fullName evidence="4">DNA repair photolyase</fullName>
    </recommendedName>
</protein>
<dbReference type="Pfam" id="PF08902">
    <property type="entry name" value="DUF1848"/>
    <property type="match status" value="1"/>
</dbReference>
<dbReference type="OrthoDB" id="9771212at2"/>
<name>A0A512DQ18_9PROT</name>
<sequence length="304" mass="33420">MIISASYKTDIPAFYSRWFLNRLEAGHCLMVNPYGGRTHRIDLSVGAVDGFVFWTRNAAPFGDALEAVAARGTPFMIQMTVTGYPRVLESNVPETARAVDQIRALARRWGPRAVVWRYDPVVLSSLTDERWHRTNFTGIAEALKGSTDEVVLSFLQPYRKTERNLGSAASLHGFDWRDPPVDEKRELLADLAAIAADAGMTPTLCTQPHLLDVPGVSAARCIDLKRLSDIAGLPVAGRRKGNRPGCDCAESRDIGDYDTCTQGCAYCYAVNSRTVAQRRLKAHDPEGEMLRPGGLKPAMPVSGR</sequence>
<reference evidence="2 3" key="1">
    <citation type="submission" date="2019-07" db="EMBL/GenBank/DDBJ databases">
        <title>Whole genome shotgun sequence of Skermanella aerolata NBRC 106429.</title>
        <authorList>
            <person name="Hosoyama A."/>
            <person name="Uohara A."/>
            <person name="Ohji S."/>
            <person name="Ichikawa N."/>
        </authorList>
    </citation>
    <scope>NUCLEOTIDE SEQUENCE [LARGE SCALE GENOMIC DNA]</scope>
    <source>
        <strain evidence="2 3">NBRC 106429</strain>
    </source>
</reference>
<dbReference type="Proteomes" id="UP000321523">
    <property type="component" value="Unassembled WGS sequence"/>
</dbReference>
<keyword evidence="3" id="KW-1185">Reference proteome</keyword>
<accession>A0A512DQ18</accession>
<proteinExistence type="predicted"/>
<dbReference type="EMBL" id="BJYZ01000009">
    <property type="protein sequence ID" value="GEO38240.1"/>
    <property type="molecule type" value="Genomic_DNA"/>
</dbReference>
<evidence type="ECO:0000313" key="3">
    <source>
        <dbReference type="Proteomes" id="UP000321523"/>
    </source>
</evidence>